<dbReference type="Proteomes" id="UP001387215">
    <property type="component" value="Unassembled WGS sequence"/>
</dbReference>
<evidence type="ECO:0000313" key="3">
    <source>
        <dbReference type="Proteomes" id="UP001387215"/>
    </source>
</evidence>
<evidence type="ECO:0000313" key="2">
    <source>
        <dbReference type="EMBL" id="MEI2454591.1"/>
    </source>
</evidence>
<accession>A0ABU8D0P7</accession>
<organism evidence="2 3">
    <name type="scientific">Lysobacter firmicutimachus</name>
    <dbReference type="NCBI Taxonomy" id="1792846"/>
    <lineage>
        <taxon>Bacteria</taxon>
        <taxon>Pseudomonadati</taxon>
        <taxon>Pseudomonadota</taxon>
        <taxon>Gammaproteobacteria</taxon>
        <taxon>Lysobacterales</taxon>
        <taxon>Lysobacteraceae</taxon>
        <taxon>Lysobacter</taxon>
    </lineage>
</organism>
<reference evidence="2 3" key="1">
    <citation type="submission" date="2024-02" db="EMBL/GenBank/DDBJ databases">
        <title>Lysobacter Genome Sequencing and Mining.</title>
        <authorList>
            <person name="Bierman J."/>
            <person name="Walker M.C."/>
        </authorList>
    </citation>
    <scope>NUCLEOTIDE SEQUENCE [LARGE SCALE GENOMIC DNA]</scope>
    <source>
        <strain evidence="2 3">PB6250</strain>
    </source>
</reference>
<name>A0ABU8D0P7_9GAMM</name>
<feature type="domain" description="Zinc finger Ogr/Delta-type" evidence="1">
    <location>
        <begin position="9"/>
        <end position="53"/>
    </location>
</feature>
<gene>
    <name evidence="2" type="ORF">V2J18_07845</name>
</gene>
<keyword evidence="3" id="KW-1185">Reference proteome</keyword>
<dbReference type="RefSeq" id="WP_336131489.1">
    <property type="nucleotide sequence ID" value="NZ_JBANDL010000002.1"/>
</dbReference>
<protein>
    <submittedName>
        <fullName evidence="2">Ogr/Delta-like zinc finger family protein</fullName>
    </submittedName>
</protein>
<comment type="caution">
    <text evidence="2">The sequence shown here is derived from an EMBL/GenBank/DDBJ whole genome shotgun (WGS) entry which is preliminary data.</text>
</comment>
<evidence type="ECO:0000259" key="1">
    <source>
        <dbReference type="Pfam" id="PF04606"/>
    </source>
</evidence>
<dbReference type="Pfam" id="PF04606">
    <property type="entry name" value="Ogr_Delta"/>
    <property type="match status" value="1"/>
</dbReference>
<dbReference type="EMBL" id="JBANDL010000002">
    <property type="protein sequence ID" value="MEI2454591.1"/>
    <property type="molecule type" value="Genomic_DNA"/>
</dbReference>
<proteinExistence type="predicted"/>
<sequence>MSRILTMLCGHCRCVGNVRSSKEMTPLFREVTLRCTNDMCGHVWVADLIAVRTVSPSACPDPEIALPFARSVMIRNLGLQLELAFRDAANDPG</sequence>
<dbReference type="InterPro" id="IPR007684">
    <property type="entry name" value="Znf_Ogr/Delta"/>
</dbReference>